<feature type="transmembrane region" description="Helical" evidence="9">
    <location>
        <begin position="497"/>
        <end position="521"/>
    </location>
</feature>
<dbReference type="Gene3D" id="2.10.25.10">
    <property type="entry name" value="Laminin"/>
    <property type="match status" value="1"/>
</dbReference>
<evidence type="ECO:0000256" key="2">
    <source>
        <dbReference type="ARBA" id="ARBA00022729"/>
    </source>
</evidence>
<proteinExistence type="predicted"/>
<evidence type="ECO:0000259" key="11">
    <source>
        <dbReference type="PROSITE" id="PS50026"/>
    </source>
</evidence>
<feature type="disulfide bond" evidence="7">
    <location>
        <begin position="483"/>
        <end position="492"/>
    </location>
</feature>
<accession>A0ABM1SWJ0</accession>
<dbReference type="InterPro" id="IPR049883">
    <property type="entry name" value="NOTCH1_EGF-like"/>
</dbReference>
<comment type="caution">
    <text evidence="7">Lacks conserved residue(s) required for the propagation of feature annotation.</text>
</comment>
<protein>
    <submittedName>
        <fullName evidence="13">Uncharacterized protein LOC106464554</fullName>
    </submittedName>
</protein>
<dbReference type="InterPro" id="IPR000152">
    <property type="entry name" value="EGF-type_Asp/Asn_hydroxyl_site"/>
</dbReference>
<feature type="region of interest" description="Disordered" evidence="8">
    <location>
        <begin position="182"/>
        <end position="238"/>
    </location>
</feature>
<dbReference type="InterPro" id="IPR036364">
    <property type="entry name" value="SEA_dom_sf"/>
</dbReference>
<keyword evidence="3" id="KW-0677">Repeat</keyword>
<dbReference type="PANTHER" id="PTHR24039">
    <property type="entry name" value="FIBRILLIN-RELATED"/>
    <property type="match status" value="1"/>
</dbReference>
<evidence type="ECO:0000259" key="10">
    <source>
        <dbReference type="PROSITE" id="PS50024"/>
    </source>
</evidence>
<dbReference type="SMART" id="SM00179">
    <property type="entry name" value="EGF_CA"/>
    <property type="match status" value="1"/>
</dbReference>
<feature type="domain" description="EGF-like" evidence="11">
    <location>
        <begin position="458"/>
        <end position="493"/>
    </location>
</feature>
<dbReference type="PANTHER" id="PTHR24039:SF28">
    <property type="entry name" value="EGF-LIKE DOMAIN-CONTAINING PROTEIN"/>
    <property type="match status" value="1"/>
</dbReference>
<dbReference type="SUPFAM" id="SSF57196">
    <property type="entry name" value="EGF/Laminin"/>
    <property type="match status" value="1"/>
</dbReference>
<dbReference type="InterPro" id="IPR001881">
    <property type="entry name" value="EGF-like_Ca-bd_dom"/>
</dbReference>
<feature type="region of interest" description="Disordered" evidence="8">
    <location>
        <begin position="579"/>
        <end position="605"/>
    </location>
</feature>
<gene>
    <name evidence="13" type="primary">LOC106464554</name>
</gene>
<evidence type="ECO:0000256" key="6">
    <source>
        <dbReference type="ARBA" id="ARBA00023180"/>
    </source>
</evidence>
<evidence type="ECO:0000256" key="9">
    <source>
        <dbReference type="SAM" id="Phobius"/>
    </source>
</evidence>
<feature type="compositionally biased region" description="Basic and acidic residues" evidence="8">
    <location>
        <begin position="783"/>
        <end position="797"/>
    </location>
</feature>
<dbReference type="CDD" id="cd00054">
    <property type="entry name" value="EGF_CA"/>
    <property type="match status" value="1"/>
</dbReference>
<dbReference type="GeneID" id="106464554"/>
<keyword evidence="12" id="KW-1185">Reference proteome</keyword>
<dbReference type="InterPro" id="IPR000742">
    <property type="entry name" value="EGF"/>
</dbReference>
<keyword evidence="4" id="KW-0106">Calcium</keyword>
<dbReference type="SMART" id="SM00181">
    <property type="entry name" value="EGF"/>
    <property type="match status" value="3"/>
</dbReference>
<keyword evidence="2" id="KW-0732">Signal</keyword>
<dbReference type="PROSITE" id="PS00022">
    <property type="entry name" value="EGF_1"/>
    <property type="match status" value="1"/>
</dbReference>
<feature type="compositionally biased region" description="Pro residues" evidence="8">
    <location>
        <begin position="207"/>
        <end position="221"/>
    </location>
</feature>
<dbReference type="Proteomes" id="UP000694941">
    <property type="component" value="Unplaced"/>
</dbReference>
<dbReference type="PROSITE" id="PS50024">
    <property type="entry name" value="SEA"/>
    <property type="match status" value="1"/>
</dbReference>
<evidence type="ECO:0000313" key="13">
    <source>
        <dbReference type="RefSeq" id="XP_022247996.1"/>
    </source>
</evidence>
<organism evidence="12 13">
    <name type="scientific">Limulus polyphemus</name>
    <name type="common">Atlantic horseshoe crab</name>
    <dbReference type="NCBI Taxonomy" id="6850"/>
    <lineage>
        <taxon>Eukaryota</taxon>
        <taxon>Metazoa</taxon>
        <taxon>Ecdysozoa</taxon>
        <taxon>Arthropoda</taxon>
        <taxon>Chelicerata</taxon>
        <taxon>Merostomata</taxon>
        <taxon>Xiphosura</taxon>
        <taxon>Limulidae</taxon>
        <taxon>Limulus</taxon>
    </lineage>
</organism>
<name>A0ABM1SWJ0_LIMPO</name>
<reference evidence="13" key="1">
    <citation type="submission" date="2025-08" db="UniProtKB">
        <authorList>
            <consortium name="RefSeq"/>
        </authorList>
    </citation>
    <scope>IDENTIFICATION</scope>
    <source>
        <tissue evidence="13">Muscle</tissue>
    </source>
</reference>
<keyword evidence="5 7" id="KW-1015">Disulfide bond</keyword>
<keyword evidence="9" id="KW-0472">Membrane</keyword>
<feature type="domain" description="EGF-like" evidence="11">
    <location>
        <begin position="411"/>
        <end position="449"/>
    </location>
</feature>
<evidence type="ECO:0000256" key="3">
    <source>
        <dbReference type="ARBA" id="ARBA00022737"/>
    </source>
</evidence>
<feature type="domain" description="SEA" evidence="10">
    <location>
        <begin position="277"/>
        <end position="404"/>
    </location>
</feature>
<evidence type="ECO:0000313" key="12">
    <source>
        <dbReference type="Proteomes" id="UP000694941"/>
    </source>
</evidence>
<evidence type="ECO:0000256" key="8">
    <source>
        <dbReference type="SAM" id="MobiDB-lite"/>
    </source>
</evidence>
<evidence type="ECO:0000256" key="7">
    <source>
        <dbReference type="PROSITE-ProRule" id="PRU00076"/>
    </source>
</evidence>
<keyword evidence="9" id="KW-1133">Transmembrane helix</keyword>
<dbReference type="Gene3D" id="3.30.70.960">
    <property type="entry name" value="SEA domain"/>
    <property type="match status" value="1"/>
</dbReference>
<dbReference type="InterPro" id="IPR000082">
    <property type="entry name" value="SEA_dom"/>
</dbReference>
<dbReference type="PROSITE" id="PS01187">
    <property type="entry name" value="EGF_CA"/>
    <property type="match status" value="1"/>
</dbReference>
<dbReference type="RefSeq" id="XP_022247996.1">
    <property type="nucleotide sequence ID" value="XM_022392288.1"/>
</dbReference>
<feature type="compositionally biased region" description="Low complexity" evidence="8">
    <location>
        <begin position="185"/>
        <end position="194"/>
    </location>
</feature>
<feature type="region of interest" description="Disordered" evidence="8">
    <location>
        <begin position="776"/>
        <end position="801"/>
    </location>
</feature>
<evidence type="ECO:0000256" key="1">
    <source>
        <dbReference type="ARBA" id="ARBA00022536"/>
    </source>
</evidence>
<keyword evidence="1 7" id="KW-0245">EGF-like domain</keyword>
<feature type="region of interest" description="Disordered" evidence="8">
    <location>
        <begin position="620"/>
        <end position="647"/>
    </location>
</feature>
<keyword evidence="6" id="KW-0325">Glycoprotein</keyword>
<dbReference type="InterPro" id="IPR018097">
    <property type="entry name" value="EGF_Ca-bd_CS"/>
</dbReference>
<dbReference type="SUPFAM" id="SSF82671">
    <property type="entry name" value="SEA domain"/>
    <property type="match status" value="1"/>
</dbReference>
<keyword evidence="9" id="KW-0812">Transmembrane</keyword>
<dbReference type="PROSITE" id="PS00010">
    <property type="entry name" value="ASX_HYDROXYL"/>
    <property type="match status" value="1"/>
</dbReference>
<sequence>MLSNDNTPTRYVTSLESATRTLILTTTKMIYTRESTLTISSIFTTTIAPRTFVSTIIGNKTILGTFSKPTESVKIEKTELPSESTTTTVTTTTMVFNSITTTVVRTLVLQNEEIKPTKISNVIPSTTTENIFKVNVRTRFSPPGSTTPKVRTLFKGSFSATPKRKTDPTKTTTRKPFLLFRPRNRPTVPTTPAPKFIGPIPKLRFPTRPPTPPPTSPPPPKSTTSSGKDSDEETKEERCIPECNAKNKEMCKKTPVGLSCECRPGFARTENSTLCEDIKSYVVVLRLVRMKESILTYKTEFSNSLSPEFKELAVMAKKGIHQAYENSKVKQNYVTADVNSIISVDEMNELNEVDEGGVLVNFTVRVKRNSVIDENLLSEELSQSILASNYSVGNTELYVSSLTQSVQNVQDFNECVKDYNDCARTAICINQPGTYTCKCKDFYEDLDLKLPGRVCSGEIKNCDYCNYRGDCIMTDEGSRICRCHRLYLGTKCHINGLILAIALPITAALLILISCSLFYCYRRWLRQRQQKVKSNAMIRAMGMNNGVPNEGAMDKKAMILNSSINGSIDHGVRHPYAFDNPYQPEDGTLPRKTNKESEASLGRSWSTGVSVQPVIIPRVKHHHQLSSKQTGNKDIGDGGQTGHDTSEAAKLQKGLLALLEEPKHPRSLLNMKETSSFATLPTRLKLSIPEEAGASSRKGKILRHSSHFYSKPRALEVASPDSKASYVNNVPTLEVSHRLPETAGLKVDRLASDFDRNSQANSEDRRGLQKVESWQGLPRVASKRRDSETNMSVEKRKSSTVYQPSQTYENVKFMKEGAFQSSREYANIHTGSLPANVKGFRSTSQMETDSQYSKRSSFGPFYSNILEMKTQLGEFEDDESSLGLAMKPVFLPKVRVSKRKVTPERKEDVPIQHYDAPTTRWQDKSSRLNNTEKTLVNDLVQV</sequence>
<evidence type="ECO:0000256" key="5">
    <source>
        <dbReference type="ARBA" id="ARBA00023157"/>
    </source>
</evidence>
<evidence type="ECO:0000256" key="4">
    <source>
        <dbReference type="ARBA" id="ARBA00022837"/>
    </source>
</evidence>
<dbReference type="PROSITE" id="PS50026">
    <property type="entry name" value="EGF_3"/>
    <property type="match status" value="2"/>
</dbReference>
<dbReference type="Pfam" id="PF07645">
    <property type="entry name" value="EGF_CA"/>
    <property type="match status" value="1"/>
</dbReference>